<gene>
    <name evidence="1" type="ORF">KQI42_07520</name>
</gene>
<evidence type="ECO:0000313" key="1">
    <source>
        <dbReference type="EMBL" id="MBU5437852.1"/>
    </source>
</evidence>
<protein>
    <submittedName>
        <fullName evidence="1">DUF2225 domain-containing protein</fullName>
    </submittedName>
</protein>
<organism evidence="1 2">
    <name type="scientific">Tissierella simiarum</name>
    <dbReference type="NCBI Taxonomy" id="2841534"/>
    <lineage>
        <taxon>Bacteria</taxon>
        <taxon>Bacillati</taxon>
        <taxon>Bacillota</taxon>
        <taxon>Tissierellia</taxon>
        <taxon>Tissierellales</taxon>
        <taxon>Tissierellaceae</taxon>
        <taxon>Tissierella</taxon>
    </lineage>
</organism>
<comment type="caution">
    <text evidence="1">The sequence shown here is derived from an EMBL/GenBank/DDBJ whole genome shotgun (WGS) entry which is preliminary data.</text>
</comment>
<proteinExistence type="predicted"/>
<keyword evidence="2" id="KW-1185">Reference proteome</keyword>
<dbReference type="Proteomes" id="UP000749471">
    <property type="component" value="Unassembled WGS sequence"/>
</dbReference>
<dbReference type="Pfam" id="PF09986">
    <property type="entry name" value="DUF2225"/>
    <property type="match status" value="1"/>
</dbReference>
<dbReference type="RefSeq" id="WP_216518411.1">
    <property type="nucleotide sequence ID" value="NZ_JAHLPM010000005.1"/>
</dbReference>
<dbReference type="InterPro" id="IPR018708">
    <property type="entry name" value="DUF2225"/>
</dbReference>
<evidence type="ECO:0000313" key="2">
    <source>
        <dbReference type="Proteomes" id="UP000749471"/>
    </source>
</evidence>
<name>A0ABS6E4M2_9FIRM</name>
<sequence>MVEAKELYDKKEKCPICEKEFTTKKTRSSKLRLIKRDEDFFNHYSGENPIKYGVSVCPNCGYAALENKFHSITKEQGEIIKNNITTKWNKRSYGDARSLDDAIETYKLALLIGNLLNYKKLEIGTICLSIGWLYRLKEDRTEETRFLTLARDQFKEAYYNESLEGSNMDEGKLSYLAGEISRRLGDKEEALNWLKLSLSSPSTKQNPALDSMAREQWRITKEL</sequence>
<accession>A0ABS6E4M2</accession>
<dbReference type="EMBL" id="JAHLPM010000005">
    <property type="protein sequence ID" value="MBU5437852.1"/>
    <property type="molecule type" value="Genomic_DNA"/>
</dbReference>
<reference evidence="1 2" key="1">
    <citation type="submission" date="2021-06" db="EMBL/GenBank/DDBJ databases">
        <authorList>
            <person name="Sun Q."/>
            <person name="Li D."/>
        </authorList>
    </citation>
    <scope>NUCLEOTIDE SEQUENCE [LARGE SCALE GENOMIC DNA]</scope>
    <source>
        <strain evidence="1 2">MSJ-40</strain>
    </source>
</reference>